<feature type="domain" description="G-protein coupled receptors family 1 profile" evidence="14">
    <location>
        <begin position="38"/>
        <end position="287"/>
    </location>
</feature>
<dbReference type="GO" id="GO:0004984">
    <property type="term" value="F:olfactory receptor activity"/>
    <property type="evidence" value="ECO:0007669"/>
    <property type="project" value="InterPro"/>
</dbReference>
<dbReference type="CDD" id="cd15912">
    <property type="entry name" value="7tmA_OR6C-like"/>
    <property type="match status" value="1"/>
</dbReference>
<organism evidence="15 16">
    <name type="scientific">Leptobrachium leishanense</name>
    <name type="common">Leishan spiny toad</name>
    <dbReference type="NCBI Taxonomy" id="445787"/>
    <lineage>
        <taxon>Eukaryota</taxon>
        <taxon>Metazoa</taxon>
        <taxon>Chordata</taxon>
        <taxon>Craniata</taxon>
        <taxon>Vertebrata</taxon>
        <taxon>Euteleostomi</taxon>
        <taxon>Amphibia</taxon>
        <taxon>Batrachia</taxon>
        <taxon>Anura</taxon>
        <taxon>Pelobatoidea</taxon>
        <taxon>Megophryidae</taxon>
        <taxon>Leptobrachium</taxon>
    </lineage>
</organism>
<reference evidence="15" key="1">
    <citation type="submission" date="2025-08" db="UniProtKB">
        <authorList>
            <consortium name="Ensembl"/>
        </authorList>
    </citation>
    <scope>IDENTIFICATION</scope>
</reference>
<feature type="transmembrane region" description="Helical" evidence="13">
    <location>
        <begin position="270"/>
        <end position="289"/>
    </location>
</feature>
<dbReference type="Pfam" id="PF13853">
    <property type="entry name" value="7tm_4"/>
    <property type="match status" value="1"/>
</dbReference>
<evidence type="ECO:0000256" key="6">
    <source>
        <dbReference type="ARBA" id="ARBA00022989"/>
    </source>
</evidence>
<keyword evidence="5 13" id="KW-0552">Olfaction</keyword>
<dbReference type="Ensembl" id="ENSLLET00000007707.1">
    <property type="protein sequence ID" value="ENSLLEP00000007404.1"/>
    <property type="gene ID" value="ENSLLEG00000004689.1"/>
</dbReference>
<dbReference type="GO" id="GO:0005886">
    <property type="term" value="C:plasma membrane"/>
    <property type="evidence" value="ECO:0007669"/>
    <property type="project" value="UniProtKB-SubCell"/>
</dbReference>
<dbReference type="GeneTree" id="ENSGT01090000260086"/>
<dbReference type="PROSITE" id="PS50262">
    <property type="entry name" value="G_PROTEIN_RECEP_F1_2"/>
    <property type="match status" value="1"/>
</dbReference>
<evidence type="ECO:0000256" key="11">
    <source>
        <dbReference type="ARBA" id="ARBA00023224"/>
    </source>
</evidence>
<dbReference type="OrthoDB" id="9902777at2759"/>
<dbReference type="PANTHER" id="PTHR26454">
    <property type="entry name" value="OLFACTORY RECEPTOR"/>
    <property type="match status" value="1"/>
</dbReference>
<keyword evidence="16" id="KW-1185">Reference proteome</keyword>
<evidence type="ECO:0000256" key="8">
    <source>
        <dbReference type="ARBA" id="ARBA00023136"/>
    </source>
</evidence>
<accession>A0A8C5M1U4</accession>
<feature type="transmembrane region" description="Helical" evidence="13">
    <location>
        <begin position="137"/>
        <end position="159"/>
    </location>
</feature>
<dbReference type="InterPro" id="IPR017452">
    <property type="entry name" value="GPCR_Rhodpsn_7TM"/>
</dbReference>
<evidence type="ECO:0000256" key="2">
    <source>
        <dbReference type="ARBA" id="ARBA00022475"/>
    </source>
</evidence>
<dbReference type="SUPFAM" id="SSF81321">
    <property type="entry name" value="Family A G protein-coupled receptor-like"/>
    <property type="match status" value="1"/>
</dbReference>
<dbReference type="PROSITE" id="PS00237">
    <property type="entry name" value="G_PROTEIN_RECEP_F1_1"/>
    <property type="match status" value="1"/>
</dbReference>
<evidence type="ECO:0000313" key="15">
    <source>
        <dbReference type="Ensembl" id="ENSLLEP00000007404.1"/>
    </source>
</evidence>
<evidence type="ECO:0000256" key="5">
    <source>
        <dbReference type="ARBA" id="ARBA00022725"/>
    </source>
</evidence>
<name>A0A8C5M1U4_9ANUR</name>
<dbReference type="PRINTS" id="PR00237">
    <property type="entry name" value="GPCRRHODOPSN"/>
</dbReference>
<feature type="transmembrane region" description="Helical" evidence="13">
    <location>
        <begin position="99"/>
        <end position="117"/>
    </location>
</feature>
<keyword evidence="4 12" id="KW-0812">Transmembrane</keyword>
<dbReference type="Proteomes" id="UP000694569">
    <property type="component" value="Unplaced"/>
</dbReference>
<evidence type="ECO:0000256" key="12">
    <source>
        <dbReference type="RuleBase" id="RU000688"/>
    </source>
</evidence>
<dbReference type="InterPro" id="IPR047132">
    <property type="entry name" value="Olfact_rcpt_6C-like"/>
</dbReference>
<keyword evidence="10" id="KW-0325">Glycoprotein</keyword>
<feature type="transmembrane region" description="Helical" evidence="13">
    <location>
        <begin position="235"/>
        <end position="258"/>
    </location>
</feature>
<dbReference type="GO" id="GO:0004930">
    <property type="term" value="F:G protein-coupled receptor activity"/>
    <property type="evidence" value="ECO:0007669"/>
    <property type="project" value="UniProtKB-KW"/>
</dbReference>
<evidence type="ECO:0000256" key="4">
    <source>
        <dbReference type="ARBA" id="ARBA00022692"/>
    </source>
</evidence>
<evidence type="ECO:0000256" key="13">
    <source>
        <dbReference type="RuleBase" id="RU363047"/>
    </source>
</evidence>
<evidence type="ECO:0000256" key="1">
    <source>
        <dbReference type="ARBA" id="ARBA00004651"/>
    </source>
</evidence>
<evidence type="ECO:0000259" key="14">
    <source>
        <dbReference type="PROSITE" id="PS50262"/>
    </source>
</evidence>
<keyword evidence="11 12" id="KW-0807">Transducer</keyword>
<dbReference type="InterPro" id="IPR000725">
    <property type="entry name" value="Olfact_rcpt"/>
</dbReference>
<dbReference type="PRINTS" id="PR00245">
    <property type="entry name" value="OLFACTORYR"/>
</dbReference>
<keyword evidence="8 13" id="KW-0472">Membrane</keyword>
<dbReference type="PANTHER" id="PTHR26454:SF18">
    <property type="entry name" value="OLFACTORY RECEPTOR 6C76"/>
    <property type="match status" value="1"/>
</dbReference>
<dbReference type="AlphaFoldDB" id="A0A8C5M1U4"/>
<feature type="transmembrane region" description="Helical" evidence="13">
    <location>
        <begin position="197"/>
        <end position="223"/>
    </location>
</feature>
<keyword evidence="6 13" id="KW-1133">Transmembrane helix</keyword>
<keyword evidence="2 13" id="KW-1003">Cell membrane</keyword>
<evidence type="ECO:0000313" key="16">
    <source>
        <dbReference type="Proteomes" id="UP000694569"/>
    </source>
</evidence>
<evidence type="ECO:0000256" key="7">
    <source>
        <dbReference type="ARBA" id="ARBA00023040"/>
    </source>
</evidence>
<evidence type="ECO:0000256" key="9">
    <source>
        <dbReference type="ARBA" id="ARBA00023170"/>
    </source>
</evidence>
<keyword evidence="9 12" id="KW-0675">Receptor</keyword>
<proteinExistence type="inferred from homology"/>
<feature type="transmembrane region" description="Helical" evidence="13">
    <location>
        <begin position="57"/>
        <end position="79"/>
    </location>
</feature>
<comment type="subcellular location">
    <subcellularLocation>
        <location evidence="1 13">Cell membrane</location>
        <topology evidence="1 13">Multi-pass membrane protein</topology>
    </subcellularLocation>
</comment>
<dbReference type="FunFam" id="1.20.1070.10:FF:000010">
    <property type="entry name" value="Olfactory receptor"/>
    <property type="match status" value="1"/>
</dbReference>
<comment type="similarity">
    <text evidence="12">Belongs to the G-protein coupled receptor 1 family.</text>
</comment>
<evidence type="ECO:0000256" key="10">
    <source>
        <dbReference type="ARBA" id="ARBA00023180"/>
    </source>
</evidence>
<dbReference type="InterPro" id="IPR000276">
    <property type="entry name" value="GPCR_Rhodpsn"/>
</dbReference>
<dbReference type="Gene3D" id="1.20.1070.10">
    <property type="entry name" value="Rhodopsin 7-helix transmembrane proteins"/>
    <property type="match status" value="1"/>
</dbReference>
<protein>
    <recommendedName>
        <fullName evidence="13">Olfactory receptor</fullName>
    </recommendedName>
</protein>
<keyword evidence="7 12" id="KW-0297">G-protein coupled receptor</keyword>
<reference evidence="15" key="2">
    <citation type="submission" date="2025-09" db="UniProtKB">
        <authorList>
            <consortium name="Ensembl"/>
        </authorList>
    </citation>
    <scope>IDENTIFICATION</scope>
</reference>
<evidence type="ECO:0000256" key="3">
    <source>
        <dbReference type="ARBA" id="ARBA00022606"/>
    </source>
</evidence>
<sequence>MRMTQLSEFILLGIPLSYQLQTLLFIVLSLCYAISVVGNTTIVVVSFADVQLHIPMYFFLSNLALLDICFTTAIIPKVLFNLISGSRSISFHGCLAQSYAYFLLGTTEFLLLAIMSFDRYMAICHPLRYNTIMSPKLCLQLIMSSWIGGFLDTIVQTILTFRLPFCGSNIINHYFCDVAPLLKLACADTHVIGMLDFILASTLVLGSLFFSLVSYGCIVSAILKISSMDGRKKTFSTCAAHLTVVFIVYGSCIFMCARPSKNSKIDSTKIVALVNSILTPLLNPFIYSFRNKTFKDALKRIMDTRPLVKDQSNYIYKYQDKQKQGNLPHKN</sequence>
<keyword evidence="3 13" id="KW-0716">Sensory transduction</keyword>
<feature type="transmembrane region" description="Helical" evidence="13">
    <location>
        <begin position="20"/>
        <end position="45"/>
    </location>
</feature>